<reference evidence="1 2" key="1">
    <citation type="submission" date="2023-10" db="EMBL/GenBank/DDBJ databases">
        <title>Whole Genome based description of the genera Actinobaculum and Actinotignum reveals a complex phylogenetic relationship within the species included in the genus Actinotignum.</title>
        <authorList>
            <person name="Jensen C.S."/>
            <person name="Dargis R."/>
            <person name="Kemp M."/>
            <person name="Christensen J.J."/>
        </authorList>
    </citation>
    <scope>NUCLEOTIDE SEQUENCE [LARGE SCALE GENOMIC DNA]</scope>
    <source>
        <strain evidence="1 2">SLA_B974</strain>
    </source>
</reference>
<keyword evidence="2" id="KW-1185">Reference proteome</keyword>
<proteinExistence type="predicted"/>
<dbReference type="Proteomes" id="UP001275049">
    <property type="component" value="Unassembled WGS sequence"/>
</dbReference>
<protein>
    <submittedName>
        <fullName evidence="1">Uncharacterized protein</fullName>
    </submittedName>
</protein>
<dbReference type="EMBL" id="JAWNGA010000002">
    <property type="protein sequence ID" value="MDY5132562.1"/>
    <property type="molecule type" value="Genomic_DNA"/>
</dbReference>
<gene>
    <name evidence="1" type="ORF">R6G86_02225</name>
</gene>
<name>A0ABU5G5C8_9ACTO</name>
<comment type="caution">
    <text evidence="1">The sequence shown here is derived from an EMBL/GenBank/DDBJ whole genome shotgun (WGS) entry which is preliminary data.</text>
</comment>
<accession>A0ABU5G5C8</accession>
<organism evidence="1 2">
    <name type="scientific">Actinotignum urinale</name>
    <dbReference type="NCBI Taxonomy" id="190146"/>
    <lineage>
        <taxon>Bacteria</taxon>
        <taxon>Bacillati</taxon>
        <taxon>Actinomycetota</taxon>
        <taxon>Actinomycetes</taxon>
        <taxon>Actinomycetales</taxon>
        <taxon>Actinomycetaceae</taxon>
        <taxon>Actinotignum</taxon>
    </lineage>
</organism>
<evidence type="ECO:0000313" key="1">
    <source>
        <dbReference type="EMBL" id="MDY5132562.1"/>
    </source>
</evidence>
<dbReference type="RefSeq" id="WP_320754964.1">
    <property type="nucleotide sequence ID" value="NZ_JAWNGA010000002.1"/>
</dbReference>
<evidence type="ECO:0000313" key="2">
    <source>
        <dbReference type="Proteomes" id="UP001275049"/>
    </source>
</evidence>
<sequence>MNISMANTIIGLLNSIAEDVTRLGAIVEQAAWDGIEDHAGMPGERPITAARLESPYADEDILDTELVEDEPDEEQTTVEPEPIVELLPIEQVRAALADYARSGLSDFIKSQIHEHGHTKLSQLTVEQANAVLVAAEAEAGGA</sequence>